<organism evidence="2 3">
    <name type="scientific">Pleurodeles waltl</name>
    <name type="common">Iberian ribbed newt</name>
    <dbReference type="NCBI Taxonomy" id="8319"/>
    <lineage>
        <taxon>Eukaryota</taxon>
        <taxon>Metazoa</taxon>
        <taxon>Chordata</taxon>
        <taxon>Craniata</taxon>
        <taxon>Vertebrata</taxon>
        <taxon>Euteleostomi</taxon>
        <taxon>Amphibia</taxon>
        <taxon>Batrachia</taxon>
        <taxon>Caudata</taxon>
        <taxon>Salamandroidea</taxon>
        <taxon>Salamandridae</taxon>
        <taxon>Pleurodelinae</taxon>
        <taxon>Pleurodeles</taxon>
    </lineage>
</organism>
<evidence type="ECO:0000313" key="3">
    <source>
        <dbReference type="Proteomes" id="UP001066276"/>
    </source>
</evidence>
<proteinExistence type="predicted"/>
<dbReference type="AlphaFoldDB" id="A0AAV7KPA0"/>
<evidence type="ECO:0000256" key="1">
    <source>
        <dbReference type="SAM" id="MobiDB-lite"/>
    </source>
</evidence>
<protein>
    <submittedName>
        <fullName evidence="2">Uncharacterized protein</fullName>
    </submittedName>
</protein>
<sequence length="122" mass="13126">MHALHVAQPPSAALSPVQPLPGPATPGLPSVCSHHPHPRPGPFGGWEKEVLIRREPHRRLLTSVAVPSHEPLFQFRATQHSGTSLTHHGELCGFFPLFGQILGRWFNPGPGPLNHASAMLGA</sequence>
<dbReference type="Proteomes" id="UP001066276">
    <property type="component" value="Chromosome 12"/>
</dbReference>
<keyword evidence="3" id="KW-1185">Reference proteome</keyword>
<evidence type="ECO:0000313" key="2">
    <source>
        <dbReference type="EMBL" id="KAJ1081171.1"/>
    </source>
</evidence>
<name>A0AAV7KPA0_PLEWA</name>
<dbReference type="EMBL" id="JANPWB010000016">
    <property type="protein sequence ID" value="KAJ1081171.1"/>
    <property type="molecule type" value="Genomic_DNA"/>
</dbReference>
<feature type="region of interest" description="Disordered" evidence="1">
    <location>
        <begin position="1"/>
        <end position="44"/>
    </location>
</feature>
<accession>A0AAV7KPA0</accession>
<gene>
    <name evidence="2" type="ORF">NDU88_001354</name>
</gene>
<reference evidence="2" key="1">
    <citation type="journal article" date="2022" name="bioRxiv">
        <title>Sequencing and chromosome-scale assembly of the giantPleurodeles waltlgenome.</title>
        <authorList>
            <person name="Brown T."/>
            <person name="Elewa A."/>
            <person name="Iarovenko S."/>
            <person name="Subramanian E."/>
            <person name="Araus A.J."/>
            <person name="Petzold A."/>
            <person name="Susuki M."/>
            <person name="Suzuki K.-i.T."/>
            <person name="Hayashi T."/>
            <person name="Toyoda A."/>
            <person name="Oliveira C."/>
            <person name="Osipova E."/>
            <person name="Leigh N.D."/>
            <person name="Simon A."/>
            <person name="Yun M.H."/>
        </authorList>
    </citation>
    <scope>NUCLEOTIDE SEQUENCE</scope>
    <source>
        <strain evidence="2">20211129_DDA</strain>
        <tissue evidence="2">Liver</tissue>
    </source>
</reference>
<comment type="caution">
    <text evidence="2">The sequence shown here is derived from an EMBL/GenBank/DDBJ whole genome shotgun (WGS) entry which is preliminary data.</text>
</comment>